<evidence type="ECO:0000259" key="1">
    <source>
        <dbReference type="Pfam" id="PF00425"/>
    </source>
</evidence>
<dbReference type="EMBL" id="JBHSCN010000002">
    <property type="protein sequence ID" value="MFC4242114.1"/>
    <property type="molecule type" value="Genomic_DNA"/>
</dbReference>
<protein>
    <submittedName>
        <fullName evidence="2">Anthranilate synthase component I family protein</fullName>
    </submittedName>
</protein>
<dbReference type="Pfam" id="PF00425">
    <property type="entry name" value="Chorismate_bind"/>
    <property type="match status" value="1"/>
</dbReference>
<dbReference type="InterPro" id="IPR015890">
    <property type="entry name" value="Chorismate_C"/>
</dbReference>
<dbReference type="PANTHER" id="PTHR11236">
    <property type="entry name" value="AMINOBENZOATE/ANTHRANILATE SYNTHASE"/>
    <property type="match status" value="1"/>
</dbReference>
<dbReference type="InterPro" id="IPR005801">
    <property type="entry name" value="ADC_synthase"/>
</dbReference>
<proteinExistence type="predicted"/>
<evidence type="ECO:0000313" key="2">
    <source>
        <dbReference type="EMBL" id="MFC4242114.1"/>
    </source>
</evidence>
<dbReference type="InterPro" id="IPR019999">
    <property type="entry name" value="Anth_synth_I-like"/>
</dbReference>
<organism evidence="2 3">
    <name type="scientific">Gryllotalpicola reticulitermitis</name>
    <dbReference type="NCBI Taxonomy" id="1184153"/>
    <lineage>
        <taxon>Bacteria</taxon>
        <taxon>Bacillati</taxon>
        <taxon>Actinomycetota</taxon>
        <taxon>Actinomycetes</taxon>
        <taxon>Micrococcales</taxon>
        <taxon>Microbacteriaceae</taxon>
        <taxon>Gryllotalpicola</taxon>
    </lineage>
</organism>
<sequence length="457" mass="49314">MVDSARRRRLQQWVDPSFVYSLLCEDHTDLVWSDRSAASTDRVDVIAVPDGPADVVLCSADGAVSTGGVMLPAGEDAFASLAAVLRGRLDGVDDACAASRHLGWWGWIGFELGVEMLGVRPHPDESPAAAFVFASRAIEFDHDLQQVTLVALPGQRDWLDRMTHRLESAAEEEPRAPARSGAVLIESRWRHEHEAYLDLIAACQAKIRAGSAYQLCLTNLLTARFDRPVDPLALYLRLRAHNPVRNGGIVRIAGWTLVSASPEEFLSIDARGHAITRPIKGTRPRSASRAADAALVAELLASDKERAENLMIVDLMRNDLSRVARLGSVEVSRLFEIVSYPSVHQLVSSIEAELTVDAIEAVRSLFPAGSMTGAPKISAVAILRDLEGGPRGIYSGAWGRLGVDGSADLAVVIRSIVLHDDEARIGAGGGITVLSDPASEWREVELKAQPLLTALLG</sequence>
<feature type="domain" description="Chorismate-utilising enzyme C-terminal" evidence="1">
    <location>
        <begin position="193"/>
        <end position="447"/>
    </location>
</feature>
<dbReference type="SUPFAM" id="SSF56322">
    <property type="entry name" value="ADC synthase"/>
    <property type="match status" value="1"/>
</dbReference>
<dbReference type="Gene3D" id="3.60.120.10">
    <property type="entry name" value="Anthranilate synthase"/>
    <property type="match status" value="1"/>
</dbReference>
<keyword evidence="3" id="KW-1185">Reference proteome</keyword>
<dbReference type="PANTHER" id="PTHR11236:SF18">
    <property type="entry name" value="AMINODEOXYCHORISMATE SYNTHASE"/>
    <property type="match status" value="1"/>
</dbReference>
<accession>A0ABV8Q412</accession>
<evidence type="ECO:0000313" key="3">
    <source>
        <dbReference type="Proteomes" id="UP001595900"/>
    </source>
</evidence>
<dbReference type="PRINTS" id="PR00095">
    <property type="entry name" value="ANTSNTHASEI"/>
</dbReference>
<comment type="caution">
    <text evidence="2">The sequence shown here is derived from an EMBL/GenBank/DDBJ whole genome shotgun (WGS) entry which is preliminary data.</text>
</comment>
<dbReference type="Proteomes" id="UP001595900">
    <property type="component" value="Unassembled WGS sequence"/>
</dbReference>
<reference evidence="3" key="1">
    <citation type="journal article" date="2019" name="Int. J. Syst. Evol. Microbiol.">
        <title>The Global Catalogue of Microorganisms (GCM) 10K type strain sequencing project: providing services to taxonomists for standard genome sequencing and annotation.</title>
        <authorList>
            <consortium name="The Broad Institute Genomics Platform"/>
            <consortium name="The Broad Institute Genome Sequencing Center for Infectious Disease"/>
            <person name="Wu L."/>
            <person name="Ma J."/>
        </authorList>
    </citation>
    <scope>NUCLEOTIDE SEQUENCE [LARGE SCALE GENOMIC DNA]</scope>
    <source>
        <strain evidence="3">CGMCC 1.10363</strain>
    </source>
</reference>
<name>A0ABV8Q412_9MICO</name>
<gene>
    <name evidence="2" type="ORF">ACFOYW_01910</name>
</gene>
<dbReference type="RefSeq" id="WP_390226904.1">
    <property type="nucleotide sequence ID" value="NZ_JBHSCN010000002.1"/>
</dbReference>